<organism evidence="7 8">
    <name type="scientific">Branchiostoma lanceolatum</name>
    <name type="common">Common lancelet</name>
    <name type="synonym">Amphioxus lanceolatum</name>
    <dbReference type="NCBI Taxonomy" id="7740"/>
    <lineage>
        <taxon>Eukaryota</taxon>
        <taxon>Metazoa</taxon>
        <taxon>Chordata</taxon>
        <taxon>Cephalochordata</taxon>
        <taxon>Leptocardii</taxon>
        <taxon>Amphioxiformes</taxon>
        <taxon>Branchiostomatidae</taxon>
        <taxon>Branchiostoma</taxon>
    </lineage>
</organism>
<keyword evidence="3" id="KW-0862">Zinc</keyword>
<evidence type="ECO:0000313" key="8">
    <source>
        <dbReference type="Proteomes" id="UP000838412"/>
    </source>
</evidence>
<evidence type="ECO:0000259" key="6">
    <source>
        <dbReference type="PROSITE" id="PS50089"/>
    </source>
</evidence>
<feature type="compositionally biased region" description="Polar residues" evidence="5">
    <location>
        <begin position="387"/>
        <end position="401"/>
    </location>
</feature>
<feature type="compositionally biased region" description="Polar residues" evidence="5">
    <location>
        <begin position="154"/>
        <end position="164"/>
    </location>
</feature>
<dbReference type="OrthoDB" id="8062037at2759"/>
<dbReference type="GO" id="GO:0008270">
    <property type="term" value="F:zinc ion binding"/>
    <property type="evidence" value="ECO:0007669"/>
    <property type="project" value="UniProtKB-KW"/>
</dbReference>
<keyword evidence="8" id="KW-1185">Reference proteome</keyword>
<accession>A0A8K0EPE7</accession>
<keyword evidence="1" id="KW-0479">Metal-binding</keyword>
<dbReference type="Gene3D" id="3.30.40.10">
    <property type="entry name" value="Zinc/RING finger domain, C3HC4 (zinc finger)"/>
    <property type="match status" value="1"/>
</dbReference>
<feature type="region of interest" description="Disordered" evidence="5">
    <location>
        <begin position="386"/>
        <end position="476"/>
    </location>
</feature>
<gene>
    <name evidence="7" type="primary">SYVN1</name>
    <name evidence="7" type="ORF">BLAG_LOCUS18310</name>
</gene>
<proteinExistence type="predicted"/>
<evidence type="ECO:0000313" key="7">
    <source>
        <dbReference type="EMBL" id="CAH1263700.1"/>
    </source>
</evidence>
<evidence type="ECO:0000256" key="3">
    <source>
        <dbReference type="ARBA" id="ARBA00022833"/>
    </source>
</evidence>
<dbReference type="PROSITE" id="PS50089">
    <property type="entry name" value="ZF_RING_2"/>
    <property type="match status" value="1"/>
</dbReference>
<evidence type="ECO:0000256" key="4">
    <source>
        <dbReference type="PROSITE-ProRule" id="PRU00175"/>
    </source>
</evidence>
<evidence type="ECO:0000256" key="2">
    <source>
        <dbReference type="ARBA" id="ARBA00022771"/>
    </source>
</evidence>
<feature type="compositionally biased region" description="Polar residues" evidence="5">
    <location>
        <begin position="446"/>
        <end position="472"/>
    </location>
</feature>
<feature type="compositionally biased region" description="Polar residues" evidence="5">
    <location>
        <begin position="275"/>
        <end position="285"/>
    </location>
</feature>
<evidence type="ECO:0000256" key="5">
    <source>
        <dbReference type="SAM" id="MobiDB-lite"/>
    </source>
</evidence>
<protein>
    <submittedName>
        <fullName evidence="7">SYVN1 protein</fullName>
    </submittedName>
</protein>
<feature type="region of interest" description="Disordered" evidence="5">
    <location>
        <begin position="143"/>
        <end position="164"/>
    </location>
</feature>
<dbReference type="AlphaFoldDB" id="A0A8K0EPE7"/>
<keyword evidence="2 4" id="KW-0863">Zinc-finger</keyword>
<dbReference type="SMART" id="SM00184">
    <property type="entry name" value="RING"/>
    <property type="match status" value="1"/>
</dbReference>
<sequence length="533" mass="58252">MRIKLHLLNLSQLILIEENTLTDSNKEKASDTDDRGSASLAMELHEDKVLRVVDAKAKVTKATEGGFLLPAVGCLPTTVGCSVTTITITDKPKLDLDSDHAELEEVSNRKTRKSAPALEVSNPCQEEIPEVGQKKEDEDFDEDFQNTFDGHFPGSSSRQGQSLPSRVFCHGDSYRHETPAANLSSQVGRHKSYEELHFGRPPEEKSFDRVARECQGNKAEAATQTDEQDLLGWCSGYGSVKIPSGRVAEDAEQPSEEEGAVGGVLCPSGYVNGPTDPTSSHSGQGEQRDSVGELMVEFQPQEEELIVSSLFPTYGPPAFIHLEDTGVVIEDNNGHTILSTLLAGPRLVQNQALEVATRVLERTDFTLRWAGGALIPWNTLLGLPHDQGSSSSRPTTVQVQPAQEGDGEWRVHWTDGQDPILQPPDDQEENAGDSSMQVCLLEGSHGPQQQHEASSSAQGSQTGPAQPLTVQPDTAEEQEYGDSRCTICKEERGQLVITPCHHLFHPVCLYRWIAETDSCPNCRKPVKECSDQN</sequence>
<feature type="domain" description="RING-type" evidence="6">
    <location>
        <begin position="485"/>
        <end position="523"/>
    </location>
</feature>
<dbReference type="EMBL" id="OV696689">
    <property type="protein sequence ID" value="CAH1263700.1"/>
    <property type="molecule type" value="Genomic_DNA"/>
</dbReference>
<dbReference type="SMART" id="SM00744">
    <property type="entry name" value="RINGv"/>
    <property type="match status" value="1"/>
</dbReference>
<reference evidence="7" key="1">
    <citation type="submission" date="2022-01" db="EMBL/GenBank/DDBJ databases">
        <authorList>
            <person name="Braso-Vives M."/>
        </authorList>
    </citation>
    <scope>NUCLEOTIDE SEQUENCE</scope>
</reference>
<dbReference type="Pfam" id="PF13639">
    <property type="entry name" value="zf-RING_2"/>
    <property type="match status" value="1"/>
</dbReference>
<evidence type="ECO:0000256" key="1">
    <source>
        <dbReference type="ARBA" id="ARBA00022723"/>
    </source>
</evidence>
<dbReference type="InterPro" id="IPR001841">
    <property type="entry name" value="Znf_RING"/>
</dbReference>
<feature type="region of interest" description="Disordered" evidence="5">
    <location>
        <begin position="265"/>
        <end position="290"/>
    </location>
</feature>
<name>A0A8K0EPE7_BRALA</name>
<dbReference type="InterPro" id="IPR013083">
    <property type="entry name" value="Znf_RING/FYVE/PHD"/>
</dbReference>
<dbReference type="Proteomes" id="UP000838412">
    <property type="component" value="Chromosome 4"/>
</dbReference>
<dbReference type="InterPro" id="IPR011016">
    <property type="entry name" value="Znf_RING-CH"/>
</dbReference>
<dbReference type="SUPFAM" id="SSF57850">
    <property type="entry name" value="RING/U-box"/>
    <property type="match status" value="1"/>
</dbReference>